<evidence type="ECO:0000313" key="3">
    <source>
        <dbReference type="Proteomes" id="UP000766698"/>
    </source>
</evidence>
<dbReference type="Pfam" id="PF01402">
    <property type="entry name" value="RHH_1"/>
    <property type="match status" value="1"/>
</dbReference>
<gene>
    <name evidence="2" type="ORF">GL263_09770</name>
</gene>
<evidence type="ECO:0000313" key="2">
    <source>
        <dbReference type="EMBL" id="MBB1243843.1"/>
    </source>
</evidence>
<sequence length="79" mass="8880">MALKKTTVMVDEADLALIKEAAAREGRTESEYFREAFHIAALRTRRWDEDWEIPRLDFGGPVTAEDIDEAVADGVADAR</sequence>
<keyword evidence="3" id="KW-1185">Reference proteome</keyword>
<dbReference type="EMBL" id="WMLF01000103">
    <property type="protein sequence ID" value="MBB1243843.1"/>
    <property type="molecule type" value="Genomic_DNA"/>
</dbReference>
<dbReference type="InterPro" id="IPR002145">
    <property type="entry name" value="CopG"/>
</dbReference>
<reference evidence="3" key="1">
    <citation type="journal article" date="2020" name="Syst. Appl. Microbiol.">
        <title>Streptomyces alkaliterrae sp. nov., isolated from an alkaline soil, and emended descriptions of Streptomyces alkaliphilus, Streptomyces calidiresistens and Streptomyces durbertensis.</title>
        <authorList>
            <person name="Swiecimska M."/>
            <person name="Golinska P."/>
            <person name="Nouioui I."/>
            <person name="Wypij M."/>
            <person name="Rai M."/>
            <person name="Sangal V."/>
            <person name="Goodfellow M."/>
        </authorList>
    </citation>
    <scope>NUCLEOTIDE SEQUENCE [LARGE SCALE GENOMIC DNA]</scope>
    <source>
        <strain evidence="3">DSM 104538</strain>
    </source>
</reference>
<feature type="domain" description="Ribbon-helix-helix protein CopG" evidence="1">
    <location>
        <begin position="4"/>
        <end position="38"/>
    </location>
</feature>
<protein>
    <submittedName>
        <fullName evidence="2">Ribbon-helix-helix protein, CopG family</fullName>
    </submittedName>
</protein>
<proteinExistence type="predicted"/>
<name>A0ABR6EES6_9ACTN</name>
<evidence type="ECO:0000259" key="1">
    <source>
        <dbReference type="Pfam" id="PF01402"/>
    </source>
</evidence>
<accession>A0ABR6EES6</accession>
<organism evidence="2 3">
    <name type="scientific">Streptomyces durbertensis</name>
    <dbReference type="NCBI Taxonomy" id="2448886"/>
    <lineage>
        <taxon>Bacteria</taxon>
        <taxon>Bacillati</taxon>
        <taxon>Actinomycetota</taxon>
        <taxon>Actinomycetes</taxon>
        <taxon>Kitasatosporales</taxon>
        <taxon>Streptomycetaceae</taxon>
        <taxon>Streptomyces</taxon>
    </lineage>
</organism>
<comment type="caution">
    <text evidence="2">The sequence shown here is derived from an EMBL/GenBank/DDBJ whole genome shotgun (WGS) entry which is preliminary data.</text>
</comment>
<dbReference type="Proteomes" id="UP000766698">
    <property type="component" value="Unassembled WGS sequence"/>
</dbReference>